<dbReference type="Pfam" id="PF05965">
    <property type="entry name" value="FYRC"/>
    <property type="match status" value="1"/>
</dbReference>
<dbReference type="PROSITE" id="PS51184">
    <property type="entry name" value="JMJC"/>
    <property type="match status" value="1"/>
</dbReference>
<dbReference type="InterPro" id="IPR003349">
    <property type="entry name" value="JmjN"/>
</dbReference>
<dbReference type="OMA" id="CPDCANC"/>
<dbReference type="PROSITE" id="PS51543">
    <property type="entry name" value="FYRC"/>
    <property type="match status" value="1"/>
</dbReference>
<dbReference type="Gramene" id="Pp3c16_4220V3.2">
    <property type="protein sequence ID" value="Pp3c16_4220V3.2"/>
    <property type="gene ID" value="Pp3c16_4220"/>
</dbReference>
<evidence type="ECO:0000259" key="7">
    <source>
        <dbReference type="PROSITE" id="PS51184"/>
    </source>
</evidence>
<organism evidence="8">
    <name type="scientific">Physcomitrium patens</name>
    <name type="common">Spreading-leaved earth moss</name>
    <name type="synonym">Physcomitrella patens</name>
    <dbReference type="NCBI Taxonomy" id="3218"/>
    <lineage>
        <taxon>Eukaryota</taxon>
        <taxon>Viridiplantae</taxon>
        <taxon>Streptophyta</taxon>
        <taxon>Embryophyta</taxon>
        <taxon>Bryophyta</taxon>
        <taxon>Bryophytina</taxon>
        <taxon>Bryopsida</taxon>
        <taxon>Funariidae</taxon>
        <taxon>Funariales</taxon>
        <taxon>Funariaceae</taxon>
        <taxon>Physcomitrium</taxon>
    </lineage>
</organism>
<dbReference type="SMART" id="SM00542">
    <property type="entry name" value="FYRC"/>
    <property type="match status" value="1"/>
</dbReference>
<feature type="domain" description="JmjN" evidence="6">
    <location>
        <begin position="172"/>
        <end position="213"/>
    </location>
</feature>
<reference evidence="8 10" key="2">
    <citation type="journal article" date="2018" name="Plant J.">
        <title>The Physcomitrella patens chromosome-scale assembly reveals moss genome structure and evolution.</title>
        <authorList>
            <person name="Lang D."/>
            <person name="Ullrich K.K."/>
            <person name="Murat F."/>
            <person name="Fuchs J."/>
            <person name="Jenkins J."/>
            <person name="Haas F.B."/>
            <person name="Piednoel M."/>
            <person name="Gundlach H."/>
            <person name="Van Bel M."/>
            <person name="Meyberg R."/>
            <person name="Vives C."/>
            <person name="Morata J."/>
            <person name="Symeonidi A."/>
            <person name="Hiss M."/>
            <person name="Muchero W."/>
            <person name="Kamisugi Y."/>
            <person name="Saleh O."/>
            <person name="Blanc G."/>
            <person name="Decker E.L."/>
            <person name="van Gessel N."/>
            <person name="Grimwood J."/>
            <person name="Hayes R.D."/>
            <person name="Graham S.W."/>
            <person name="Gunter L.E."/>
            <person name="McDaniel S.F."/>
            <person name="Hoernstein S.N.W."/>
            <person name="Larsson A."/>
            <person name="Li F.W."/>
            <person name="Perroud P.F."/>
            <person name="Phillips J."/>
            <person name="Ranjan P."/>
            <person name="Rokshar D.S."/>
            <person name="Rothfels C.J."/>
            <person name="Schneider L."/>
            <person name="Shu S."/>
            <person name="Stevenson D.W."/>
            <person name="Thummler F."/>
            <person name="Tillich M."/>
            <person name="Villarreal Aguilar J.C."/>
            <person name="Widiez T."/>
            <person name="Wong G.K."/>
            <person name="Wymore A."/>
            <person name="Zhang Y."/>
            <person name="Zimmer A.D."/>
            <person name="Quatrano R.S."/>
            <person name="Mayer K.F.X."/>
            <person name="Goodstein D."/>
            <person name="Casacuberta J.M."/>
            <person name="Vandepoele K."/>
            <person name="Reski R."/>
            <person name="Cuming A.C."/>
            <person name="Tuskan G.A."/>
            <person name="Maumus F."/>
            <person name="Salse J."/>
            <person name="Schmutz J."/>
            <person name="Rensing S.A."/>
        </authorList>
    </citation>
    <scope>NUCLEOTIDE SEQUENCE [LARGE SCALE GENOMIC DNA]</scope>
    <source>
        <strain evidence="9 10">cv. Gransden 2004</strain>
    </source>
</reference>
<dbReference type="EnsemblPlants" id="Pp3c16_4220V3.2">
    <property type="protein sequence ID" value="Pp3c16_4220V3.2"/>
    <property type="gene ID" value="Pp3c16_4220"/>
</dbReference>
<proteinExistence type="predicted"/>
<dbReference type="Gene3D" id="2.60.120.650">
    <property type="entry name" value="Cupin"/>
    <property type="match status" value="1"/>
</dbReference>
<dbReference type="EnsemblPlants" id="Pp3c16_4220V3.1">
    <property type="protein sequence ID" value="Pp3c16_4220V3.1"/>
    <property type="gene ID" value="Pp3c16_4220"/>
</dbReference>
<dbReference type="SMART" id="SM00558">
    <property type="entry name" value="JmjC"/>
    <property type="match status" value="1"/>
</dbReference>
<dbReference type="EMBL" id="ABEU02000016">
    <property type="protein sequence ID" value="PNR37346.1"/>
    <property type="molecule type" value="Genomic_DNA"/>
</dbReference>
<dbReference type="PROSITE" id="PS51183">
    <property type="entry name" value="JMJN"/>
    <property type="match status" value="1"/>
</dbReference>
<feature type="region of interest" description="Disordered" evidence="5">
    <location>
        <begin position="1258"/>
        <end position="1282"/>
    </location>
</feature>
<dbReference type="SUPFAM" id="SSF51197">
    <property type="entry name" value="Clavaminate synthase-like"/>
    <property type="match status" value="1"/>
</dbReference>
<evidence type="ECO:0000313" key="10">
    <source>
        <dbReference type="Proteomes" id="UP000006727"/>
    </source>
</evidence>
<dbReference type="InterPro" id="IPR003347">
    <property type="entry name" value="JmjC_dom"/>
</dbReference>
<evidence type="ECO:0000313" key="8">
    <source>
        <dbReference type="EMBL" id="PNR37346.1"/>
    </source>
</evidence>
<comment type="subcellular location">
    <subcellularLocation>
        <location evidence="1">Nucleus</location>
    </subcellularLocation>
</comment>
<evidence type="ECO:0000256" key="5">
    <source>
        <dbReference type="SAM" id="MobiDB-lite"/>
    </source>
</evidence>
<evidence type="ECO:0000313" key="9">
    <source>
        <dbReference type="EnsemblPlants" id="Pp3c16_4220V3.1"/>
    </source>
</evidence>
<evidence type="ECO:0008006" key="11">
    <source>
        <dbReference type="Google" id="ProtNLM"/>
    </source>
</evidence>
<gene>
    <name evidence="9" type="primary">LOC112293451</name>
    <name evidence="8" type="ORF">PHYPA_020454</name>
</gene>
<dbReference type="STRING" id="3218.A0A2K1J743"/>
<feature type="domain" description="JmjC" evidence="7">
    <location>
        <begin position="374"/>
        <end position="540"/>
    </location>
</feature>
<dbReference type="PANTHER" id="PTHR10694">
    <property type="entry name" value="LYSINE-SPECIFIC DEMETHYLASE"/>
    <property type="match status" value="1"/>
</dbReference>
<name>A0A2K1J743_PHYPA</name>
<accession>A0A2K1J743</accession>
<evidence type="ECO:0000256" key="3">
    <source>
        <dbReference type="ARBA" id="ARBA00023004"/>
    </source>
</evidence>
<dbReference type="GO" id="GO:0034647">
    <property type="term" value="F:histone H3K4me/H3K4me2/H3K4me3 demethylase activity"/>
    <property type="evidence" value="ECO:0000318"/>
    <property type="project" value="GO_Central"/>
</dbReference>
<dbReference type="SMART" id="SM00545">
    <property type="entry name" value="JmjN"/>
    <property type="match status" value="1"/>
</dbReference>
<dbReference type="Proteomes" id="UP000006727">
    <property type="component" value="Chromosome 16"/>
</dbReference>
<dbReference type="PaxDb" id="3218-PP1S127_125V6.1"/>
<dbReference type="GeneID" id="112293451"/>
<dbReference type="GO" id="GO:0010468">
    <property type="term" value="P:regulation of gene expression"/>
    <property type="evidence" value="ECO:0000318"/>
    <property type="project" value="GO_Central"/>
</dbReference>
<keyword evidence="10" id="KW-1185">Reference proteome</keyword>
<dbReference type="GO" id="GO:0005634">
    <property type="term" value="C:nucleus"/>
    <property type="evidence" value="ECO:0000318"/>
    <property type="project" value="GO_Central"/>
</dbReference>
<dbReference type="Gene3D" id="3.30.160.360">
    <property type="match status" value="1"/>
</dbReference>
<dbReference type="Pfam" id="PF02373">
    <property type="entry name" value="JmjC"/>
    <property type="match status" value="1"/>
</dbReference>
<dbReference type="PANTHER" id="PTHR10694:SF113">
    <property type="entry name" value="PROTEIN JUMONJI"/>
    <property type="match status" value="1"/>
</dbReference>
<dbReference type="InterPro" id="IPR004198">
    <property type="entry name" value="Znf_C5HC2"/>
</dbReference>
<keyword evidence="4" id="KW-0539">Nucleus</keyword>
<dbReference type="PROSITE" id="PS51542">
    <property type="entry name" value="FYRN"/>
    <property type="match status" value="1"/>
</dbReference>
<dbReference type="GO" id="GO:0006338">
    <property type="term" value="P:chromatin remodeling"/>
    <property type="evidence" value="ECO:0000318"/>
    <property type="project" value="GO_Central"/>
</dbReference>
<keyword evidence="3" id="KW-0408">Iron</keyword>
<dbReference type="Pfam" id="PF02928">
    <property type="entry name" value="zf-C5HC2"/>
    <property type="match status" value="1"/>
</dbReference>
<dbReference type="Gramene" id="Pp3c16_4220V3.3">
    <property type="protein sequence ID" value="Pp3c16_4220V3.3"/>
    <property type="gene ID" value="Pp3c16_4220"/>
</dbReference>
<protein>
    <recommendedName>
        <fullName evidence="11">JmjC domain-containing protein</fullName>
    </recommendedName>
</protein>
<evidence type="ECO:0000256" key="1">
    <source>
        <dbReference type="ARBA" id="ARBA00004123"/>
    </source>
</evidence>
<dbReference type="RefSeq" id="XP_024398634.1">
    <property type="nucleotide sequence ID" value="XM_024542866.2"/>
</dbReference>
<dbReference type="EnsemblPlants" id="Pp3c16_4220V3.3">
    <property type="protein sequence ID" value="Pp3c16_4220V3.3"/>
    <property type="gene ID" value="Pp3c16_4220"/>
</dbReference>
<evidence type="ECO:0000256" key="2">
    <source>
        <dbReference type="ARBA" id="ARBA00023002"/>
    </source>
</evidence>
<dbReference type="Pfam" id="PF02375">
    <property type="entry name" value="JmjN"/>
    <property type="match status" value="1"/>
</dbReference>
<dbReference type="OrthoDB" id="1678912at2759"/>
<dbReference type="InterPro" id="IPR003889">
    <property type="entry name" value="FYrich_C"/>
</dbReference>
<evidence type="ECO:0000259" key="6">
    <source>
        <dbReference type="PROSITE" id="PS51183"/>
    </source>
</evidence>
<reference evidence="8 10" key="1">
    <citation type="journal article" date="2008" name="Science">
        <title>The Physcomitrella genome reveals evolutionary insights into the conquest of land by plants.</title>
        <authorList>
            <person name="Rensing S."/>
            <person name="Lang D."/>
            <person name="Zimmer A."/>
            <person name="Terry A."/>
            <person name="Salamov A."/>
            <person name="Shapiro H."/>
            <person name="Nishiyama T."/>
            <person name="Perroud P.-F."/>
            <person name="Lindquist E."/>
            <person name="Kamisugi Y."/>
            <person name="Tanahashi T."/>
            <person name="Sakakibara K."/>
            <person name="Fujita T."/>
            <person name="Oishi K."/>
            <person name="Shin-I T."/>
            <person name="Kuroki Y."/>
            <person name="Toyoda A."/>
            <person name="Suzuki Y."/>
            <person name="Hashimoto A."/>
            <person name="Yamaguchi K."/>
            <person name="Sugano A."/>
            <person name="Kohara Y."/>
            <person name="Fujiyama A."/>
            <person name="Anterola A."/>
            <person name="Aoki S."/>
            <person name="Ashton N."/>
            <person name="Barbazuk W.B."/>
            <person name="Barker E."/>
            <person name="Bennetzen J."/>
            <person name="Bezanilla M."/>
            <person name="Blankenship R."/>
            <person name="Cho S.H."/>
            <person name="Dutcher S."/>
            <person name="Estelle M."/>
            <person name="Fawcett J.A."/>
            <person name="Gundlach H."/>
            <person name="Hanada K."/>
            <person name="Heyl A."/>
            <person name="Hicks K.A."/>
            <person name="Hugh J."/>
            <person name="Lohr M."/>
            <person name="Mayer K."/>
            <person name="Melkozernov A."/>
            <person name="Murata T."/>
            <person name="Nelson D."/>
            <person name="Pils B."/>
            <person name="Prigge M."/>
            <person name="Reiss B."/>
            <person name="Renner T."/>
            <person name="Rombauts S."/>
            <person name="Rushton P."/>
            <person name="Sanderfoot A."/>
            <person name="Schween G."/>
            <person name="Shiu S.-H."/>
            <person name="Stueber K."/>
            <person name="Theodoulou F.L."/>
            <person name="Tu H."/>
            <person name="Van de Peer Y."/>
            <person name="Verrier P.J."/>
            <person name="Waters E."/>
            <person name="Wood A."/>
            <person name="Yang L."/>
            <person name="Cove D."/>
            <person name="Cuming A."/>
            <person name="Hasebe M."/>
            <person name="Lucas S."/>
            <person name="Mishler D.B."/>
            <person name="Reski R."/>
            <person name="Grigoriev I."/>
            <person name="Quatrano R.S."/>
            <person name="Boore J.L."/>
        </authorList>
    </citation>
    <scope>NUCLEOTIDE SEQUENCE [LARGE SCALE GENOMIC DNA]</scope>
    <source>
        <strain evidence="9 10">cv. Gransden 2004</strain>
    </source>
</reference>
<evidence type="ECO:0000256" key="4">
    <source>
        <dbReference type="ARBA" id="ARBA00023242"/>
    </source>
</evidence>
<sequence>MALLPPLADSVRMSATLGGLDAHPSFYSSHVDVSGTENSPHVVLTFHGSDPEEFSQKHILETVELNVSTDSQDESPLPPVRRKRIIRRNPTESSSEDEYVPKTVRRKSRISYCESDGSPDEEAGHVRLQQAVATKPELPYGVLRGCPSCRTCQKVLATWRPDAGRRPCIDEAPVFYPTEEEFKDPLRYIASIRARAEPYGVCRVVPPQLWRPPCPLRGDSVEAQNMEFPTRVQQVHKLQIRQPTTKVWSPTKLASKRRRGRATIGRMGGLAACTTSPPINDQPEYFGFWPGDPFPLRAFENYANDFKSQYFRIPERQSSEPDWEPTVNMIEGEYWRIVEQATEQIEVLYGADVETGKFGSGFPKAPLGSEAATHYEKSGWNLNNIARYPGSMLSFEDGDISGVLVPWLYIGMCFSSFCWHVEDHHFYSLNYMHWGAPKIWYGVPGSAADKLEAAMKKHLPDLFSEQPDLLHKLVTQLSPSFLKPEGVPVYRLVQQPGDFVITFPNAYHSGFNAGFNVAEAVNVAPVDWLPHGQAAVELYRELHRKTSVSHDKLLLGAARVAVRMCWHSQQNAGGLKPSLVSSWLAYCGEGGILAKALKARVDMERVHRESLKSSSGELLTLPAKQMDSSYDSTDERECETCKYDLHLSAVGCVCCPDKFTCLLHGHLLCSCPWSKKTMFYRYDLEQLSLLLAAVEGRPGAVANWVKQDALPPIPSPSLRDLLPSQVLAGYVPRDINLQMPHSSMSSAVVKTSTQINPVTFAVKKKMATQNVGGLHQVYNVLNSEPDNKARSFLKPPTLVRNSVQVASALNNNNLPEHNGSFIRSELKDGLGHSEGVFFPKPGHGRKNAPEHSGCSVSFQREFLNTKLGSTQQPARSSSEKLNVDASRPEVIMLSDEEEEMATCKLKEAVESTSPVHEASSVVSSRAAECDTGNNLGGRGCRAQPQVGSDIARCRSSTSNPLNSCGVSFPEGDPSHGSLEVARAGGSMKQLASVTAVRIPVKERPLHALSSASISVKPEAEVSNGHIAPPRSTTELVTVLQRNGSVCVPPRVARVRVKREVELLDIGRLVLREGWHTNLAIYSAGFKSRTRFIDVEDVLKTCIYVSEIIDRGSSARPLFQVIHPTKREIYLSETIDGCWRDIQDQINEAIIARRSDNVKLQLPPLLPPPSGLEMFGLTTTSIVEAMEALDSFHQCSDYWNGKQALVKQNFRPDLAEPEFRRAGISVGRLKEECLELPLRAMPDRAPQDRIVNINSRSSVNINNTKNTSGHAFEQGNPARQGVMSSGFRNERQDAYSTLQSLFQRATSAELRVLYRLFTTETQGTDWSSAFRALTEEVQKRFL</sequence>
<keyword evidence="2" id="KW-0560">Oxidoreductase</keyword>
<dbReference type="GO" id="GO:0000785">
    <property type="term" value="C:chromatin"/>
    <property type="evidence" value="ECO:0000318"/>
    <property type="project" value="GO_Central"/>
</dbReference>
<dbReference type="InterPro" id="IPR003888">
    <property type="entry name" value="FYrich_N"/>
</dbReference>
<dbReference type="Gramene" id="Pp3c16_4220V3.1">
    <property type="protein sequence ID" value="Pp3c16_4220V3.1"/>
    <property type="gene ID" value="Pp3c16_4220"/>
</dbReference>
<reference evidence="9" key="3">
    <citation type="submission" date="2020-12" db="UniProtKB">
        <authorList>
            <consortium name="EnsemblPlants"/>
        </authorList>
    </citation>
    <scope>IDENTIFICATION</scope>
</reference>
<dbReference type="Pfam" id="PF05964">
    <property type="entry name" value="FYRN"/>
    <property type="match status" value="1"/>
</dbReference>